<feature type="domain" description="Tryptophan synthase beta chain-like PALP" evidence="10">
    <location>
        <begin position="8"/>
        <end position="280"/>
    </location>
</feature>
<dbReference type="GO" id="GO:0004124">
    <property type="term" value="F:cysteine synthase activity"/>
    <property type="evidence" value="ECO:0007669"/>
    <property type="project" value="UniProtKB-EC"/>
</dbReference>
<evidence type="ECO:0000313" key="11">
    <source>
        <dbReference type="EMBL" id="MEF3077764.1"/>
    </source>
</evidence>
<protein>
    <recommendedName>
        <fullName evidence="4">cysteine synthase</fullName>
        <ecNumber evidence="4">2.5.1.47</ecNumber>
    </recommendedName>
</protein>
<name>A0ABU7W1E7_9FLAO</name>
<comment type="pathway">
    <text evidence="2">Amino-acid biosynthesis; L-cysteine biosynthesis; L-cysteine from L-serine: step 2/2.</text>
</comment>
<dbReference type="Pfam" id="PF00291">
    <property type="entry name" value="PALP"/>
    <property type="match status" value="1"/>
</dbReference>
<comment type="similarity">
    <text evidence="3">Belongs to the cysteine synthase/cystathionine beta-synthase family.</text>
</comment>
<keyword evidence="5" id="KW-0028">Amino-acid biosynthesis</keyword>
<dbReference type="SUPFAM" id="SSF53686">
    <property type="entry name" value="Tryptophan synthase beta subunit-like PLP-dependent enzymes"/>
    <property type="match status" value="1"/>
</dbReference>
<dbReference type="Proteomes" id="UP001356704">
    <property type="component" value="Unassembled WGS sequence"/>
</dbReference>
<dbReference type="PANTHER" id="PTHR10314">
    <property type="entry name" value="CYSTATHIONINE BETA-SYNTHASE"/>
    <property type="match status" value="1"/>
</dbReference>
<evidence type="ECO:0000256" key="9">
    <source>
        <dbReference type="ARBA" id="ARBA00047931"/>
    </source>
</evidence>
<dbReference type="RefSeq" id="WP_331808581.1">
    <property type="nucleotide sequence ID" value="NZ_JAZHOU010000001.1"/>
</dbReference>
<keyword evidence="7" id="KW-0663">Pyridoxal phosphate</keyword>
<dbReference type="Gene3D" id="3.40.50.1100">
    <property type="match status" value="2"/>
</dbReference>
<dbReference type="InterPro" id="IPR001926">
    <property type="entry name" value="TrpB-like_PALP"/>
</dbReference>
<evidence type="ECO:0000256" key="2">
    <source>
        <dbReference type="ARBA" id="ARBA00004962"/>
    </source>
</evidence>
<dbReference type="CDD" id="cd01561">
    <property type="entry name" value="CBS_like"/>
    <property type="match status" value="1"/>
</dbReference>
<dbReference type="PROSITE" id="PS00901">
    <property type="entry name" value="CYS_SYNTHASE"/>
    <property type="match status" value="1"/>
</dbReference>
<evidence type="ECO:0000256" key="8">
    <source>
        <dbReference type="ARBA" id="ARBA00023192"/>
    </source>
</evidence>
<dbReference type="InterPro" id="IPR050214">
    <property type="entry name" value="Cys_Synth/Cystath_Beta-Synth"/>
</dbReference>
<dbReference type="InterPro" id="IPR001216">
    <property type="entry name" value="P-phosphate_BS"/>
</dbReference>
<dbReference type="EMBL" id="JAZHOU010000001">
    <property type="protein sequence ID" value="MEF3077764.1"/>
    <property type="molecule type" value="Genomic_DNA"/>
</dbReference>
<dbReference type="NCBIfam" id="TIGR01136">
    <property type="entry name" value="cysKM"/>
    <property type="match status" value="1"/>
</dbReference>
<keyword evidence="12" id="KW-1185">Reference proteome</keyword>
<dbReference type="NCBIfam" id="NF008735">
    <property type="entry name" value="PRK11761.1"/>
    <property type="match status" value="1"/>
</dbReference>
<dbReference type="InterPro" id="IPR036052">
    <property type="entry name" value="TrpB-like_PALP_sf"/>
</dbReference>
<evidence type="ECO:0000256" key="7">
    <source>
        <dbReference type="ARBA" id="ARBA00022898"/>
    </source>
</evidence>
<proteinExistence type="inferred from homology"/>
<gene>
    <name evidence="11" type="primary">cysM</name>
    <name evidence="11" type="ORF">V1468_02000</name>
</gene>
<comment type="caution">
    <text evidence="11">The sequence shown here is derived from an EMBL/GenBank/DDBJ whole genome shotgun (WGS) entry which is preliminary data.</text>
</comment>
<evidence type="ECO:0000256" key="5">
    <source>
        <dbReference type="ARBA" id="ARBA00022605"/>
    </source>
</evidence>
<evidence type="ECO:0000259" key="10">
    <source>
        <dbReference type="Pfam" id="PF00291"/>
    </source>
</evidence>
<evidence type="ECO:0000256" key="3">
    <source>
        <dbReference type="ARBA" id="ARBA00007103"/>
    </source>
</evidence>
<reference evidence="11 12" key="1">
    <citation type="submission" date="2024-02" db="EMBL/GenBank/DDBJ databases">
        <title>Winogradskyella poriferorum JCM 12885.</title>
        <authorList>
            <person name="Zhang D.-F."/>
            <person name="Fu Z.-Y."/>
        </authorList>
    </citation>
    <scope>NUCLEOTIDE SEQUENCE [LARGE SCALE GENOMIC DNA]</scope>
    <source>
        <strain evidence="11 12">JCM 12885</strain>
    </source>
</reference>
<evidence type="ECO:0000256" key="6">
    <source>
        <dbReference type="ARBA" id="ARBA00022679"/>
    </source>
</evidence>
<comment type="cofactor">
    <cofactor evidence="1">
        <name>pyridoxal 5'-phosphate</name>
        <dbReference type="ChEBI" id="CHEBI:597326"/>
    </cofactor>
</comment>
<evidence type="ECO:0000313" key="12">
    <source>
        <dbReference type="Proteomes" id="UP001356704"/>
    </source>
</evidence>
<evidence type="ECO:0000256" key="1">
    <source>
        <dbReference type="ARBA" id="ARBA00001933"/>
    </source>
</evidence>
<comment type="catalytic activity">
    <reaction evidence="9">
        <text>O-acetyl-L-serine + hydrogen sulfide = L-cysteine + acetate</text>
        <dbReference type="Rhea" id="RHEA:14829"/>
        <dbReference type="ChEBI" id="CHEBI:29919"/>
        <dbReference type="ChEBI" id="CHEBI:30089"/>
        <dbReference type="ChEBI" id="CHEBI:35235"/>
        <dbReference type="ChEBI" id="CHEBI:58340"/>
        <dbReference type="EC" id="2.5.1.47"/>
    </reaction>
</comment>
<organism evidence="11 12">
    <name type="scientific">Winogradskyella poriferorum</name>
    <dbReference type="NCBI Taxonomy" id="307627"/>
    <lineage>
        <taxon>Bacteria</taxon>
        <taxon>Pseudomonadati</taxon>
        <taxon>Bacteroidota</taxon>
        <taxon>Flavobacteriia</taxon>
        <taxon>Flavobacteriales</taxon>
        <taxon>Flavobacteriaceae</taxon>
        <taxon>Winogradskyella</taxon>
    </lineage>
</organism>
<accession>A0ABU7W1E7</accession>
<dbReference type="EC" id="2.5.1.47" evidence="4"/>
<keyword evidence="6 11" id="KW-0808">Transferase</keyword>
<evidence type="ECO:0000256" key="4">
    <source>
        <dbReference type="ARBA" id="ARBA00012681"/>
    </source>
</evidence>
<dbReference type="InterPro" id="IPR005856">
    <property type="entry name" value="Cys_synth"/>
</dbReference>
<keyword evidence="8" id="KW-0198">Cysteine biosynthesis</keyword>
<sequence>MNKTLIDRIGNTPLVKSIALNTNPNVSLYFKLEGNNPGGSVKDRAAHNMIKTALEAKRINKSSKLIEATSGNTGIALAMIAAIYGLDIELVMPETATKERVQTMKAYGAKVTLHPDGIEGARDYAIDKVENEGYFSFNQFENNDNWKAHYKSTGLEIWRDTGGTVTHFVSAMGTTGTIMGTSTYLKEQNKAVEIVGVQPTDNSKIPGIRKWPEAYLPKIFDASKVDRVIEVSQEEAVAMTRRLAKEEGILAGMSSGGATTATLKLANELESGVIVSIICDRGDRYLSSDLFL</sequence>